<evidence type="ECO:0000256" key="1">
    <source>
        <dbReference type="SAM" id="Phobius"/>
    </source>
</evidence>
<dbReference type="RefSeq" id="WP_094265600.1">
    <property type="nucleotide sequence ID" value="NZ_NOWF01000011.1"/>
</dbReference>
<keyword evidence="3" id="KW-1185">Reference proteome</keyword>
<keyword evidence="1" id="KW-0472">Membrane</keyword>
<name>A0A235B2Q1_9BACL</name>
<feature type="transmembrane region" description="Helical" evidence="1">
    <location>
        <begin position="7"/>
        <end position="24"/>
    </location>
</feature>
<proteinExistence type="predicted"/>
<dbReference type="Proteomes" id="UP000215459">
    <property type="component" value="Unassembled WGS sequence"/>
</dbReference>
<protein>
    <recommendedName>
        <fullName evidence="4">DUF3188 domain-containing protein</fullName>
    </recommendedName>
</protein>
<feature type="transmembrane region" description="Helical" evidence="1">
    <location>
        <begin position="30"/>
        <end position="49"/>
    </location>
</feature>
<dbReference type="OrthoDB" id="2351415at2"/>
<gene>
    <name evidence="2" type="ORF">CHM34_15960</name>
</gene>
<accession>A0A235B2Q1</accession>
<reference evidence="2 3" key="1">
    <citation type="submission" date="2017-07" db="EMBL/GenBank/DDBJ databases">
        <title>The genome sequence of Paludifilum halophilum highlights mechanisms for microbial adaptation to high salt environemnts.</title>
        <authorList>
            <person name="Belbahri L."/>
        </authorList>
    </citation>
    <scope>NUCLEOTIDE SEQUENCE [LARGE SCALE GENOMIC DNA]</scope>
    <source>
        <strain evidence="2 3">DSM 102817</strain>
    </source>
</reference>
<evidence type="ECO:0000313" key="2">
    <source>
        <dbReference type="EMBL" id="OYD06586.1"/>
    </source>
</evidence>
<evidence type="ECO:0000313" key="3">
    <source>
        <dbReference type="Proteomes" id="UP000215459"/>
    </source>
</evidence>
<keyword evidence="1" id="KW-1133">Transmembrane helix</keyword>
<keyword evidence="1" id="KW-0812">Transmembrane</keyword>
<dbReference type="EMBL" id="NOWF01000011">
    <property type="protein sequence ID" value="OYD06586.1"/>
    <property type="molecule type" value="Genomic_DNA"/>
</dbReference>
<comment type="caution">
    <text evidence="2">The sequence shown here is derived from an EMBL/GenBank/DDBJ whole genome shotgun (WGS) entry which is preliminary data.</text>
</comment>
<dbReference type="AlphaFoldDB" id="A0A235B2Q1"/>
<organism evidence="2 3">
    <name type="scientific">Paludifilum halophilum</name>
    <dbReference type="NCBI Taxonomy" id="1642702"/>
    <lineage>
        <taxon>Bacteria</taxon>
        <taxon>Bacillati</taxon>
        <taxon>Bacillota</taxon>
        <taxon>Bacilli</taxon>
        <taxon>Bacillales</taxon>
        <taxon>Thermoactinomycetaceae</taxon>
        <taxon>Paludifilum</taxon>
    </lineage>
</organism>
<evidence type="ECO:0008006" key="4">
    <source>
        <dbReference type="Google" id="ProtNLM"/>
    </source>
</evidence>
<sequence>MTKKRAGMLMILLALLYTVVELLTMEKGDFFNGFIPLGFISVGILWMRARDKDESIFKKK</sequence>